<gene>
    <name evidence="3" type="ORF">D7I44_11340</name>
</gene>
<dbReference type="Proteomes" id="UP000275069">
    <property type="component" value="Chromosome"/>
</dbReference>
<dbReference type="SUPFAM" id="SSF53850">
    <property type="entry name" value="Periplasmic binding protein-like II"/>
    <property type="match status" value="1"/>
</dbReference>
<dbReference type="KEGG" id="gry:D7I44_11340"/>
<dbReference type="PANTHER" id="PTHR43649">
    <property type="entry name" value="ARABINOSE-BINDING PROTEIN-RELATED"/>
    <property type="match status" value="1"/>
</dbReference>
<dbReference type="Gene3D" id="3.40.190.10">
    <property type="entry name" value="Periplasmic binding protein-like II"/>
    <property type="match status" value="2"/>
</dbReference>
<evidence type="ECO:0000313" key="4">
    <source>
        <dbReference type="Proteomes" id="UP000275069"/>
    </source>
</evidence>
<dbReference type="AlphaFoldDB" id="A0A387BJP4"/>
<evidence type="ECO:0000256" key="1">
    <source>
        <dbReference type="ARBA" id="ARBA00022729"/>
    </source>
</evidence>
<dbReference type="PROSITE" id="PS51318">
    <property type="entry name" value="TAT"/>
    <property type="match status" value="1"/>
</dbReference>
<evidence type="ECO:0000313" key="3">
    <source>
        <dbReference type="EMBL" id="AYG04063.1"/>
    </source>
</evidence>
<feature type="chain" id="PRO_5039113979" evidence="2">
    <location>
        <begin position="25"/>
        <end position="562"/>
    </location>
</feature>
<proteinExistence type="predicted"/>
<reference evidence="3 4" key="1">
    <citation type="submission" date="2018-09" db="EMBL/GenBank/DDBJ databases">
        <title>Genome sequencing of strain 2DFW10M-5.</title>
        <authorList>
            <person name="Heo J."/>
            <person name="Kim S.-J."/>
            <person name="Kwon S.-W."/>
        </authorList>
    </citation>
    <scope>NUCLEOTIDE SEQUENCE [LARGE SCALE GENOMIC DNA]</scope>
    <source>
        <strain evidence="3 4">2DFW10M-5</strain>
    </source>
</reference>
<organism evidence="3 4">
    <name type="scientific">Gryllotalpicola protaetiae</name>
    <dbReference type="NCBI Taxonomy" id="2419771"/>
    <lineage>
        <taxon>Bacteria</taxon>
        <taxon>Bacillati</taxon>
        <taxon>Actinomycetota</taxon>
        <taxon>Actinomycetes</taxon>
        <taxon>Micrococcales</taxon>
        <taxon>Microbacteriaceae</taxon>
        <taxon>Gryllotalpicola</taxon>
    </lineage>
</organism>
<keyword evidence="4" id="KW-1185">Reference proteome</keyword>
<dbReference type="PANTHER" id="PTHR43649:SF33">
    <property type="entry name" value="POLYGALACTURONAN_RHAMNOGALACTURONAN-BINDING PROTEIN YTCQ"/>
    <property type="match status" value="1"/>
</dbReference>
<name>A0A387BJP4_9MICO</name>
<dbReference type="RefSeq" id="WP_120789593.1">
    <property type="nucleotide sequence ID" value="NZ_CP032624.1"/>
</dbReference>
<keyword evidence="1 2" id="KW-0732">Signal</keyword>
<dbReference type="EMBL" id="CP032624">
    <property type="protein sequence ID" value="AYG04063.1"/>
    <property type="molecule type" value="Genomic_DNA"/>
</dbReference>
<dbReference type="InterPro" id="IPR006311">
    <property type="entry name" value="TAT_signal"/>
</dbReference>
<dbReference type="OrthoDB" id="9787283at2"/>
<accession>A0A387BJP4</accession>
<feature type="signal peptide" evidence="2">
    <location>
        <begin position="1"/>
        <end position="24"/>
    </location>
</feature>
<protein>
    <submittedName>
        <fullName evidence="3">Extracellular solute-binding protein</fullName>
    </submittedName>
</protein>
<sequence length="562" mass="61286">MSIKVSRRDVLVMGLAGAATGFLAGCSSKASTKAATTGGLTIAGKTTGYMKDYAAGKQFKATKPLKVSMLFQDNPAYPYKPTWTVFSEIQKRTNVTLTPTVIPFADFTTKKSVLINAGNAPDIIAKTYPGQESPFVGGGAVLAVSDYVKYMPNFTKKVADWNLQADVDTLKQSDGKYYLLPGLHQSLNPDYTFSFRDDELDKLGIKHPTTWDEFKETLTELKKAHTDGYVYSDRYGGANAINQAAQVYGTMGGYSAVTKSSWGLNNGLQFDQSKKKFFYTPADDNYKALVSYFAGLVKAGLMDPETFTQTDDTAASKFATGKTFVISTNAQQLQLDRTSLAKNGLTSAKISKNVLLGGPKGKVVSGSRLENGIMLSSSVAKRDDFEAFLQFVDWQWYSDAAQILVKWGVEGETYTYKDGKYDTAPGWKLAAYGFGDPSATKDIRIDDGYSCGNFMYGGTTAIVESTMPAEELAWQKSIANFKPIPPSPSIPYTPIEAQQAALKQTAITDSTNTWTMDFILGRKSVSSDWSDYVSELKGKGLQAYVDAANKAYDDANKSKKKS</sequence>
<evidence type="ECO:0000256" key="2">
    <source>
        <dbReference type="SAM" id="SignalP"/>
    </source>
</evidence>
<dbReference type="InterPro" id="IPR050490">
    <property type="entry name" value="Bact_solute-bd_prot1"/>
</dbReference>
<dbReference type="PROSITE" id="PS51257">
    <property type="entry name" value="PROKAR_LIPOPROTEIN"/>
    <property type="match status" value="1"/>
</dbReference>